<gene>
    <name evidence="6" type="ORF">QYM36_018278</name>
</gene>
<dbReference type="InterPro" id="IPR013861">
    <property type="entry name" value="TMEM115/Pdh1/Rbl19"/>
</dbReference>
<keyword evidence="2 5" id="KW-0812">Transmembrane</keyword>
<keyword evidence="7" id="KW-1185">Reference proteome</keyword>
<evidence type="ECO:0000256" key="4">
    <source>
        <dbReference type="ARBA" id="ARBA00023136"/>
    </source>
</evidence>
<evidence type="ECO:0000256" key="3">
    <source>
        <dbReference type="ARBA" id="ARBA00022989"/>
    </source>
</evidence>
<dbReference type="Pfam" id="PF08551">
    <property type="entry name" value="DUF1751"/>
    <property type="match status" value="1"/>
</dbReference>
<keyword evidence="3 5" id="KW-1133">Transmembrane helix</keyword>
<sequence>MTMPLRKAIRNVCLLKHEASSVLRSTNLTGKVIYCAIIFGYLLSFSEAAVKSLTFSPAYLFSPYFRIWTVVTHWMIEFHLYEVVADFIIVHFCDKLIEPLWGKLKIVTFFALVNIAVAIVGTIIYACLYMLTLNLDYLFEIHMHGLSAYVASVLVALAQIMPDTTLVQTPVGKITNRNIPFSVLLVSILFWSIGLLEQTYPVMYTIGMIVSWIYLKYSARDLADNVSFARRELAKNKKKKQVVLKFDSDEEIQRRGITNVDFNVSLNVKGELEWDVTDVLREIDTMVNQSVFVEQQDGEGDRSPTKWTDEMKRFYNNTEDFYNSYAVVGGQFSKGIIDLSMLFLK</sequence>
<feature type="transmembrane region" description="Helical" evidence="5">
    <location>
        <begin position="137"/>
        <end position="158"/>
    </location>
</feature>
<reference evidence="6" key="1">
    <citation type="submission" date="2023-07" db="EMBL/GenBank/DDBJ databases">
        <title>Chromosome-level genome assembly of Artemia franciscana.</title>
        <authorList>
            <person name="Jo E."/>
        </authorList>
    </citation>
    <scope>NUCLEOTIDE SEQUENCE</scope>
    <source>
        <tissue evidence="6">Whole body</tissue>
    </source>
</reference>
<dbReference type="SMART" id="SM01160">
    <property type="entry name" value="DUF1751"/>
    <property type="match status" value="1"/>
</dbReference>
<feature type="transmembrane region" description="Helical" evidence="5">
    <location>
        <begin position="32"/>
        <end position="50"/>
    </location>
</feature>
<evidence type="ECO:0000256" key="1">
    <source>
        <dbReference type="ARBA" id="ARBA00004141"/>
    </source>
</evidence>
<dbReference type="GO" id="GO:0005794">
    <property type="term" value="C:Golgi apparatus"/>
    <property type="evidence" value="ECO:0007669"/>
    <property type="project" value="TreeGrafter"/>
</dbReference>
<feature type="transmembrane region" description="Helical" evidence="5">
    <location>
        <begin position="70"/>
        <end position="94"/>
    </location>
</feature>
<proteinExistence type="predicted"/>
<name>A0AA88KRM3_ARTSF</name>
<accession>A0AA88KRM3</accession>
<dbReference type="AlphaFoldDB" id="A0AA88KRM3"/>
<keyword evidence="4 5" id="KW-0472">Membrane</keyword>
<dbReference type="GO" id="GO:0016020">
    <property type="term" value="C:membrane"/>
    <property type="evidence" value="ECO:0007669"/>
    <property type="project" value="UniProtKB-SubCell"/>
</dbReference>
<evidence type="ECO:0000313" key="6">
    <source>
        <dbReference type="EMBL" id="KAK2703198.1"/>
    </source>
</evidence>
<dbReference type="EMBL" id="JAVRJZ010000112">
    <property type="protein sequence ID" value="KAK2703198.1"/>
    <property type="molecule type" value="Genomic_DNA"/>
</dbReference>
<dbReference type="InterPro" id="IPR035952">
    <property type="entry name" value="Rhomboid-like_sf"/>
</dbReference>
<dbReference type="SUPFAM" id="SSF144091">
    <property type="entry name" value="Rhomboid-like"/>
    <property type="match status" value="1"/>
</dbReference>
<organism evidence="6 7">
    <name type="scientific">Artemia franciscana</name>
    <name type="common">Brine shrimp</name>
    <name type="synonym">Artemia sanfranciscana</name>
    <dbReference type="NCBI Taxonomy" id="6661"/>
    <lineage>
        <taxon>Eukaryota</taxon>
        <taxon>Metazoa</taxon>
        <taxon>Ecdysozoa</taxon>
        <taxon>Arthropoda</taxon>
        <taxon>Crustacea</taxon>
        <taxon>Branchiopoda</taxon>
        <taxon>Anostraca</taxon>
        <taxon>Artemiidae</taxon>
        <taxon>Artemia</taxon>
    </lineage>
</organism>
<feature type="transmembrane region" description="Helical" evidence="5">
    <location>
        <begin position="179"/>
        <end position="196"/>
    </location>
</feature>
<dbReference type="GO" id="GO:0006890">
    <property type="term" value="P:retrograde vesicle-mediated transport, Golgi to endoplasmic reticulum"/>
    <property type="evidence" value="ECO:0007669"/>
    <property type="project" value="InterPro"/>
</dbReference>
<dbReference type="PANTHER" id="PTHR13377">
    <property type="entry name" value="PLACENTAL PROTEIN 6"/>
    <property type="match status" value="1"/>
</dbReference>
<evidence type="ECO:0000313" key="7">
    <source>
        <dbReference type="Proteomes" id="UP001187531"/>
    </source>
</evidence>
<dbReference type="PANTHER" id="PTHR13377:SF3">
    <property type="entry name" value="TRANSMEMBRANE PROTEIN 115"/>
    <property type="match status" value="1"/>
</dbReference>
<evidence type="ECO:0000256" key="2">
    <source>
        <dbReference type="ARBA" id="ARBA00022692"/>
    </source>
</evidence>
<comment type="subcellular location">
    <subcellularLocation>
        <location evidence="1">Membrane</location>
        <topology evidence="1">Multi-pass membrane protein</topology>
    </subcellularLocation>
</comment>
<evidence type="ECO:0000256" key="5">
    <source>
        <dbReference type="SAM" id="Phobius"/>
    </source>
</evidence>
<dbReference type="Proteomes" id="UP001187531">
    <property type="component" value="Unassembled WGS sequence"/>
</dbReference>
<protein>
    <submittedName>
        <fullName evidence="6">Uncharacterized protein</fullName>
    </submittedName>
</protein>
<feature type="transmembrane region" description="Helical" evidence="5">
    <location>
        <begin position="106"/>
        <end position="131"/>
    </location>
</feature>
<comment type="caution">
    <text evidence="6">The sequence shown here is derived from an EMBL/GenBank/DDBJ whole genome shotgun (WGS) entry which is preliminary data.</text>
</comment>